<dbReference type="PANTHER" id="PTHR32089:SF112">
    <property type="entry name" value="LYSOZYME-LIKE PROTEIN-RELATED"/>
    <property type="match status" value="1"/>
</dbReference>
<dbReference type="Pfam" id="PF00672">
    <property type="entry name" value="HAMP"/>
    <property type="match status" value="1"/>
</dbReference>
<dbReference type="CDD" id="cd06225">
    <property type="entry name" value="HAMP"/>
    <property type="match status" value="1"/>
</dbReference>
<protein>
    <recommendedName>
        <fullName evidence="9">Methyl-accepting chemotaxis protein McpB</fullName>
    </recommendedName>
</protein>
<evidence type="ECO:0000256" key="1">
    <source>
        <dbReference type="ARBA" id="ARBA00023224"/>
    </source>
</evidence>
<dbReference type="PANTHER" id="PTHR32089">
    <property type="entry name" value="METHYL-ACCEPTING CHEMOTAXIS PROTEIN MCPB"/>
    <property type="match status" value="1"/>
</dbReference>
<evidence type="ECO:0008006" key="9">
    <source>
        <dbReference type="Google" id="ProtNLM"/>
    </source>
</evidence>
<feature type="domain" description="Methyl-accepting transducer" evidence="5">
    <location>
        <begin position="314"/>
        <end position="550"/>
    </location>
</feature>
<dbReference type="InterPro" id="IPR004089">
    <property type="entry name" value="MCPsignal_dom"/>
</dbReference>
<evidence type="ECO:0000259" key="6">
    <source>
        <dbReference type="PROSITE" id="PS50885"/>
    </source>
</evidence>
<dbReference type="SMART" id="SM00304">
    <property type="entry name" value="HAMP"/>
    <property type="match status" value="1"/>
</dbReference>
<name>A0ABZ3J150_SPOA4</name>
<feature type="transmembrane region" description="Helical" evidence="4">
    <location>
        <begin position="43"/>
        <end position="65"/>
    </location>
</feature>
<dbReference type="InterPro" id="IPR004090">
    <property type="entry name" value="Chemotax_Me-accpt_rcpt"/>
</dbReference>
<dbReference type="PRINTS" id="PR00260">
    <property type="entry name" value="CHEMTRNSDUCR"/>
</dbReference>
<dbReference type="SMART" id="SM00283">
    <property type="entry name" value="MA"/>
    <property type="match status" value="1"/>
</dbReference>
<keyword evidence="8" id="KW-1185">Reference proteome</keyword>
<evidence type="ECO:0000256" key="4">
    <source>
        <dbReference type="SAM" id="Phobius"/>
    </source>
</evidence>
<dbReference type="Proteomes" id="UP000216052">
    <property type="component" value="Chromosome"/>
</dbReference>
<proteinExistence type="inferred from homology"/>
<dbReference type="Gene3D" id="6.10.340.10">
    <property type="match status" value="1"/>
</dbReference>
<dbReference type="PROSITE" id="PS50885">
    <property type="entry name" value="HAMP"/>
    <property type="match status" value="1"/>
</dbReference>
<evidence type="ECO:0000259" key="5">
    <source>
        <dbReference type="PROSITE" id="PS50111"/>
    </source>
</evidence>
<keyword evidence="4" id="KW-0812">Transmembrane</keyword>
<keyword evidence="4" id="KW-1133">Transmembrane helix</keyword>
<dbReference type="EMBL" id="CP155571">
    <property type="protein sequence ID" value="XFO72094.1"/>
    <property type="molecule type" value="Genomic_DNA"/>
</dbReference>
<dbReference type="PROSITE" id="PS50111">
    <property type="entry name" value="CHEMOTAXIS_TRANSDUC_2"/>
    <property type="match status" value="1"/>
</dbReference>
<dbReference type="Pfam" id="PF12729">
    <property type="entry name" value="4HB_MCP_1"/>
    <property type="match status" value="1"/>
</dbReference>
<feature type="domain" description="HAMP" evidence="6">
    <location>
        <begin position="242"/>
        <end position="295"/>
    </location>
</feature>
<reference evidence="7" key="1">
    <citation type="submission" date="2024-05" db="EMBL/GenBank/DDBJ databases">
        <title>Isolation and characterization of Sporomusa carbonis sp. nov., a carboxydotrophic hydrogenogen in the genus of Sporomusa isolated from a charcoal burning pile.</title>
        <authorList>
            <person name="Boeer T."/>
            <person name="Rosenbaum F."/>
            <person name="Eysell L."/>
            <person name="Mueller V."/>
            <person name="Daniel R."/>
            <person name="Poehlein A."/>
        </authorList>
    </citation>
    <scope>NUCLEOTIDE SEQUENCE [LARGE SCALE GENOMIC DNA]</scope>
    <source>
        <strain evidence="7">DSM 3132</strain>
    </source>
</reference>
<dbReference type="SUPFAM" id="SSF58104">
    <property type="entry name" value="Methyl-accepting chemotaxis protein (MCP) signaling domain"/>
    <property type="match status" value="1"/>
</dbReference>
<evidence type="ECO:0000313" key="8">
    <source>
        <dbReference type="Proteomes" id="UP000216052"/>
    </source>
</evidence>
<evidence type="ECO:0000313" key="7">
    <source>
        <dbReference type="EMBL" id="XFO72094.1"/>
    </source>
</evidence>
<dbReference type="RefSeq" id="WP_093795289.1">
    <property type="nucleotide sequence ID" value="NZ_CP155571.1"/>
</dbReference>
<organism evidence="7 8">
    <name type="scientific">Sporomusa acidovorans (strain ATCC 49682 / DSM 3132 / Mol)</name>
    <dbReference type="NCBI Taxonomy" id="1123286"/>
    <lineage>
        <taxon>Bacteria</taxon>
        <taxon>Bacillati</taxon>
        <taxon>Bacillota</taxon>
        <taxon>Negativicutes</taxon>
        <taxon>Selenomonadales</taxon>
        <taxon>Sporomusaceae</taxon>
        <taxon>Sporomusa</taxon>
    </lineage>
</organism>
<dbReference type="InterPro" id="IPR024478">
    <property type="entry name" value="HlyB_4HB_MCP"/>
</dbReference>
<keyword evidence="4" id="KW-0472">Membrane</keyword>
<gene>
    <name evidence="7" type="ORF">SPACI_021400</name>
</gene>
<dbReference type="InterPro" id="IPR003660">
    <property type="entry name" value="HAMP_dom"/>
</dbReference>
<accession>A0ABZ3J150</accession>
<feature type="transmembrane region" description="Helical" evidence="4">
    <location>
        <begin position="215"/>
        <end position="241"/>
    </location>
</feature>
<sequence>MSSFKKVTFSLKKPLAALKYIVSTPPLFDKLSAHCQLSLRTKLLVVVAIFSLLSIIIGIVGLQGIKTANNSLRDMYTSRILSLQELKLMSDALTGNVIDTCHKVSDGHMVWALGRNRLLEGTDVIKKQWSTYKSHAITTEEERLVAQIDGFLGMADGSLAKAADIMAREDKNALHAFLIEELYASIEPVSGKLSELIDLQLELAKKEYQDADDRYHWLTLLFSTMLIAGLGTAIVLVAFILRRMLRDIHDMVTCVEHVAAGNLAISEIPTTANDELGRLNRAINSMVSKLHSLVKTVASSAEQVVTASEETAASVGQVSSTATGVAGHSTCLAADAATGTVAVIEVSKSLLELSSLIEVAKREALSAVANSKNTLKTAQEGRTTVNATVACMDTIRNTTLETEESIRALHEYITKIGVITDTITSIASQTSLLSLNTAIEAARAGESGRGFAVVAQEVKKLAEQSTQGAAEVTSLIQKVKASTAAAVQAMQGSRTEVEDGVASASQARQALHDVYSAITSTVTDIEGVLSVTDEEVTHSDRIIDLIDSLATVIENTAAEAETVSTATKQTAAVMDSLAANSAQTNQMATNLKAAIEFFKT</sequence>
<evidence type="ECO:0000256" key="2">
    <source>
        <dbReference type="ARBA" id="ARBA00029447"/>
    </source>
</evidence>
<comment type="similarity">
    <text evidence="2">Belongs to the methyl-accepting chemotaxis (MCP) protein family.</text>
</comment>
<keyword evidence="1 3" id="KW-0807">Transducer</keyword>
<dbReference type="Pfam" id="PF00015">
    <property type="entry name" value="MCPsignal"/>
    <property type="match status" value="1"/>
</dbReference>
<dbReference type="Gene3D" id="1.10.287.950">
    <property type="entry name" value="Methyl-accepting chemotaxis protein"/>
    <property type="match status" value="1"/>
</dbReference>
<evidence type="ECO:0000256" key="3">
    <source>
        <dbReference type="PROSITE-ProRule" id="PRU00284"/>
    </source>
</evidence>